<feature type="compositionally biased region" description="Low complexity" evidence="1">
    <location>
        <begin position="87"/>
        <end position="103"/>
    </location>
</feature>
<proteinExistence type="predicted"/>
<comment type="caution">
    <text evidence="2">The sequence shown here is derived from an EMBL/GenBank/DDBJ whole genome shotgun (WGS) entry which is preliminary data.</text>
</comment>
<feature type="region of interest" description="Disordered" evidence="1">
    <location>
        <begin position="158"/>
        <end position="220"/>
    </location>
</feature>
<evidence type="ECO:0000313" key="3">
    <source>
        <dbReference type="Proteomes" id="UP001437256"/>
    </source>
</evidence>
<evidence type="ECO:0000313" key="2">
    <source>
        <dbReference type="EMBL" id="KAL0057385.1"/>
    </source>
</evidence>
<dbReference type="EMBL" id="JBBXMP010000558">
    <property type="protein sequence ID" value="KAL0057385.1"/>
    <property type="molecule type" value="Genomic_DNA"/>
</dbReference>
<feature type="region of interest" description="Disordered" evidence="1">
    <location>
        <begin position="87"/>
        <end position="144"/>
    </location>
</feature>
<feature type="compositionally biased region" description="Polar residues" evidence="1">
    <location>
        <begin position="186"/>
        <end position="201"/>
    </location>
</feature>
<feature type="compositionally biased region" description="Basic and acidic residues" evidence="1">
    <location>
        <begin position="389"/>
        <end position="412"/>
    </location>
</feature>
<name>A0ABR2Z7S3_9AGAR</name>
<sequence>MDSSFMSGLSDSSSRPLLEYSGEGKLIHVGSSGDSSSAPELDIISNFKSDGFSDFELDLSCLSNPPSPLQEDIPLASSAHVGALELSPSLPLEPPLMSRRSPPTKSLPFFSSSPPNRDPTPSPKMTPLEMLKSSPDEPRNSWPLVKYVGRGTPIDPTRRIEWGHGSNNGDVPNEHGVLFSSGGSGRANSLDSAVRSSSQEWQHVAPSHNHSHTLSGPPRALSPLLQLTLDMSPLEPLPETSKLQVKGIESDPDEWTSVMDTVMKSSGSASGSGSTSGSGNADTSAGPSPPVPQKDKGAGESSAAAATPAAPQPTDFAMFGLDTAVDLGLGLGTGMNFFNLGLAPGTSDIGHGHSIHRASTTGRDSPSVYSTAPPTPEGLSPPESVAVNDDEKEKKERRDERPPEVRERRHNVDDDEEEESTAIIGTPTTGSAQYNAHEHHHRASQWWRKIFTQLRKLQLALRVSHRRRD</sequence>
<feature type="compositionally biased region" description="Polar residues" evidence="1">
    <location>
        <begin position="357"/>
        <end position="372"/>
    </location>
</feature>
<feature type="region of interest" description="Disordered" evidence="1">
    <location>
        <begin position="263"/>
        <end position="311"/>
    </location>
</feature>
<protein>
    <submittedName>
        <fullName evidence="2">Uncharacterized protein</fullName>
    </submittedName>
</protein>
<dbReference type="Proteomes" id="UP001437256">
    <property type="component" value="Unassembled WGS sequence"/>
</dbReference>
<feature type="compositionally biased region" description="Low complexity" evidence="1">
    <location>
        <begin position="265"/>
        <end position="286"/>
    </location>
</feature>
<keyword evidence="3" id="KW-1185">Reference proteome</keyword>
<reference evidence="2 3" key="1">
    <citation type="submission" date="2024-05" db="EMBL/GenBank/DDBJ databases">
        <title>A draft genome resource for the thread blight pathogen Marasmius tenuissimus strain MS-2.</title>
        <authorList>
            <person name="Yulfo-Soto G.E."/>
            <person name="Baruah I.K."/>
            <person name="Amoako-Attah I."/>
            <person name="Bukari Y."/>
            <person name="Meinhardt L.W."/>
            <person name="Bailey B.A."/>
            <person name="Cohen S.P."/>
        </authorList>
    </citation>
    <scope>NUCLEOTIDE SEQUENCE [LARGE SCALE GENOMIC DNA]</scope>
    <source>
        <strain evidence="2 3">MS-2</strain>
    </source>
</reference>
<organism evidence="2 3">
    <name type="scientific">Marasmius tenuissimus</name>
    <dbReference type="NCBI Taxonomy" id="585030"/>
    <lineage>
        <taxon>Eukaryota</taxon>
        <taxon>Fungi</taxon>
        <taxon>Dikarya</taxon>
        <taxon>Basidiomycota</taxon>
        <taxon>Agaricomycotina</taxon>
        <taxon>Agaricomycetes</taxon>
        <taxon>Agaricomycetidae</taxon>
        <taxon>Agaricales</taxon>
        <taxon>Marasmiineae</taxon>
        <taxon>Marasmiaceae</taxon>
        <taxon>Marasmius</taxon>
    </lineage>
</organism>
<feature type="region of interest" description="Disordered" evidence="1">
    <location>
        <begin position="351"/>
        <end position="438"/>
    </location>
</feature>
<gene>
    <name evidence="2" type="ORF">AAF712_015971</name>
</gene>
<evidence type="ECO:0000256" key="1">
    <source>
        <dbReference type="SAM" id="MobiDB-lite"/>
    </source>
</evidence>
<accession>A0ABR2Z7S3</accession>